<sequence>MGENSSKLVVDALSLAIYFAATTAVQNTRI</sequence>
<reference evidence="1" key="1">
    <citation type="submission" date="2018-06" db="EMBL/GenBank/DDBJ databases">
        <authorList>
            <person name="Zhirakovskaya E."/>
        </authorList>
    </citation>
    <scope>NUCLEOTIDE SEQUENCE</scope>
</reference>
<name>A0A3B0VKN2_9ZZZZ</name>
<organism evidence="1">
    <name type="scientific">hydrothermal vent metagenome</name>
    <dbReference type="NCBI Taxonomy" id="652676"/>
    <lineage>
        <taxon>unclassified sequences</taxon>
        <taxon>metagenomes</taxon>
        <taxon>ecological metagenomes</taxon>
    </lineage>
</organism>
<protein>
    <submittedName>
        <fullName evidence="1">Uncharacterized protein</fullName>
    </submittedName>
</protein>
<accession>A0A3B0VKN2</accession>
<evidence type="ECO:0000313" key="1">
    <source>
        <dbReference type="EMBL" id="VAW38917.1"/>
    </source>
</evidence>
<gene>
    <name evidence="1" type="ORF">MNBD_GAMMA01-1311</name>
</gene>
<dbReference type="EMBL" id="UOEW01000214">
    <property type="protein sequence ID" value="VAW38917.1"/>
    <property type="molecule type" value="Genomic_DNA"/>
</dbReference>
<dbReference type="AlphaFoldDB" id="A0A3B0VKN2"/>
<proteinExistence type="predicted"/>